<keyword evidence="4" id="KW-1185">Reference proteome</keyword>
<organism evidence="3 4">
    <name type="scientific">Symbiodinium natans</name>
    <dbReference type="NCBI Taxonomy" id="878477"/>
    <lineage>
        <taxon>Eukaryota</taxon>
        <taxon>Sar</taxon>
        <taxon>Alveolata</taxon>
        <taxon>Dinophyceae</taxon>
        <taxon>Suessiales</taxon>
        <taxon>Symbiodiniaceae</taxon>
        <taxon>Symbiodinium</taxon>
    </lineage>
</organism>
<comment type="caution">
    <text evidence="3">The sequence shown here is derived from an EMBL/GenBank/DDBJ whole genome shotgun (WGS) entry which is preliminary data.</text>
</comment>
<name>A0A812IP33_9DINO</name>
<dbReference type="Proteomes" id="UP000604046">
    <property type="component" value="Unassembled WGS sequence"/>
</dbReference>
<dbReference type="GO" id="GO:0005737">
    <property type="term" value="C:cytoplasm"/>
    <property type="evidence" value="ECO:0007669"/>
    <property type="project" value="TreeGrafter"/>
</dbReference>
<dbReference type="SUPFAM" id="SSF140383">
    <property type="entry name" value="BSD domain-like"/>
    <property type="match status" value="1"/>
</dbReference>
<protein>
    <recommendedName>
        <fullName evidence="2">BSD domain-containing protein</fullName>
    </recommendedName>
</protein>
<dbReference type="AlphaFoldDB" id="A0A812IP33"/>
<dbReference type="PANTHER" id="PTHR16019">
    <property type="entry name" value="SYNAPSE-ASSOCIATED PROTEIN"/>
    <property type="match status" value="1"/>
</dbReference>
<dbReference type="SMART" id="SM00751">
    <property type="entry name" value="BSD"/>
    <property type="match status" value="1"/>
</dbReference>
<dbReference type="InterPro" id="IPR035925">
    <property type="entry name" value="BSD_dom_sf"/>
</dbReference>
<dbReference type="OrthoDB" id="47923at2759"/>
<dbReference type="PANTHER" id="PTHR16019:SF5">
    <property type="entry name" value="BSD DOMAIN-CONTAINING PROTEIN 1"/>
    <property type="match status" value="1"/>
</dbReference>
<sequence>MGASAARSSDPEDLYQDDVFPWFHLIQWSAESATSNRVFRYDIAGAQQAARALTRDAGTFLQVCPNELPQDSGFSMDDDTNFAEWAGALLEWNSELRFVRFRLVPRRLTEEAFWSRYFAALRKSIQDLLFQETSSDEEPDAPDEAPGHAQVLPEVGNT</sequence>
<evidence type="ECO:0000256" key="1">
    <source>
        <dbReference type="SAM" id="MobiDB-lite"/>
    </source>
</evidence>
<evidence type="ECO:0000313" key="4">
    <source>
        <dbReference type="Proteomes" id="UP000604046"/>
    </source>
</evidence>
<evidence type="ECO:0000313" key="3">
    <source>
        <dbReference type="EMBL" id="CAE7040544.1"/>
    </source>
</evidence>
<dbReference type="PROSITE" id="PS50858">
    <property type="entry name" value="BSD"/>
    <property type="match status" value="1"/>
</dbReference>
<feature type="compositionally biased region" description="Acidic residues" evidence="1">
    <location>
        <begin position="134"/>
        <end position="143"/>
    </location>
</feature>
<gene>
    <name evidence="3" type="ORF">SNAT2548_LOCUS4798</name>
</gene>
<proteinExistence type="predicted"/>
<accession>A0A812IP33</accession>
<dbReference type="Pfam" id="PF03909">
    <property type="entry name" value="BSD"/>
    <property type="match status" value="1"/>
</dbReference>
<dbReference type="Gene3D" id="1.10.3970.10">
    <property type="entry name" value="BSD domain"/>
    <property type="match status" value="1"/>
</dbReference>
<dbReference type="InterPro" id="IPR051494">
    <property type="entry name" value="BSD_domain-containing"/>
</dbReference>
<feature type="domain" description="BSD" evidence="2">
    <location>
        <begin position="70"/>
        <end position="125"/>
    </location>
</feature>
<feature type="region of interest" description="Disordered" evidence="1">
    <location>
        <begin position="132"/>
        <end position="158"/>
    </location>
</feature>
<evidence type="ECO:0000259" key="2">
    <source>
        <dbReference type="PROSITE" id="PS50858"/>
    </source>
</evidence>
<dbReference type="EMBL" id="CAJNDS010000298">
    <property type="protein sequence ID" value="CAE7040544.1"/>
    <property type="molecule type" value="Genomic_DNA"/>
</dbReference>
<dbReference type="InterPro" id="IPR005607">
    <property type="entry name" value="BSD_dom"/>
</dbReference>
<reference evidence="3" key="1">
    <citation type="submission" date="2021-02" db="EMBL/GenBank/DDBJ databases">
        <authorList>
            <person name="Dougan E. K."/>
            <person name="Rhodes N."/>
            <person name="Thang M."/>
            <person name="Chan C."/>
        </authorList>
    </citation>
    <scope>NUCLEOTIDE SEQUENCE</scope>
</reference>